<dbReference type="AlphaFoldDB" id="A6WAI1"/>
<dbReference type="STRING" id="266940.Krad_2340"/>
<dbReference type="EMBL" id="CP000750">
    <property type="protein sequence ID" value="ABS03820.1"/>
    <property type="molecule type" value="Genomic_DNA"/>
</dbReference>
<evidence type="ECO:0000313" key="3">
    <source>
        <dbReference type="Proteomes" id="UP000001116"/>
    </source>
</evidence>
<dbReference type="KEGG" id="kra:Krad_2340"/>
<gene>
    <name evidence="2" type="ordered locus">Krad_2340</name>
</gene>
<feature type="region of interest" description="Disordered" evidence="1">
    <location>
        <begin position="53"/>
        <end position="108"/>
    </location>
</feature>
<keyword evidence="3" id="KW-1185">Reference proteome</keyword>
<evidence type="ECO:0000256" key="1">
    <source>
        <dbReference type="SAM" id="MobiDB-lite"/>
    </source>
</evidence>
<dbReference type="HOGENOM" id="CLU_2193428_0_0_11"/>
<name>A6WAI1_KINRD</name>
<proteinExistence type="predicted"/>
<accession>A6WAI1</accession>
<dbReference type="Proteomes" id="UP000001116">
    <property type="component" value="Chromosome"/>
</dbReference>
<organism evidence="2 3">
    <name type="scientific">Kineococcus radiotolerans (strain ATCC BAA-149 / DSM 14245 / SRS30216)</name>
    <dbReference type="NCBI Taxonomy" id="266940"/>
    <lineage>
        <taxon>Bacteria</taxon>
        <taxon>Bacillati</taxon>
        <taxon>Actinomycetota</taxon>
        <taxon>Actinomycetes</taxon>
        <taxon>Kineosporiales</taxon>
        <taxon>Kineosporiaceae</taxon>
        <taxon>Kineococcus</taxon>
    </lineage>
</organism>
<evidence type="ECO:0000313" key="2">
    <source>
        <dbReference type="EMBL" id="ABS03820.1"/>
    </source>
</evidence>
<sequence length="108" mass="10920">MVWGLAAAADFEDCITADHTAALLAREAGVGDRVRNGASMRLSKRCIIAAGDVAAHPRSRQQGASRTVEDSRGSHGAAVDDAGSSGRASAPGHVVTSVSADPPAWLAA</sequence>
<protein>
    <submittedName>
        <fullName evidence="2">Uncharacterized protein</fullName>
    </submittedName>
</protein>
<reference evidence="3" key="1">
    <citation type="journal article" date="2008" name="PLoS ONE">
        <title>Survival in nuclear waste, extreme resistance, and potential applications gleaned from the genome sequence of Kineococcus radiotolerans SRS30216.</title>
        <authorList>
            <person name="Bagwell C.E."/>
            <person name="Bhat S."/>
            <person name="Hawkins G.M."/>
            <person name="Smith B.W."/>
            <person name="Biswas T."/>
            <person name="Hoover T.R."/>
            <person name="Saunders E."/>
            <person name="Han C.S."/>
            <person name="Tsodikov O.V."/>
            <person name="Shimkets L.J."/>
        </authorList>
    </citation>
    <scope>NUCLEOTIDE SEQUENCE [LARGE SCALE GENOMIC DNA]</scope>
    <source>
        <strain evidence="3">ATCC BAA-149 / DSM 14245 / SRS30216</strain>
    </source>
</reference>